<proteinExistence type="predicted"/>
<name>A0AA89CE65_PINIB</name>
<keyword evidence="2" id="KW-1185">Reference proteome</keyword>
<dbReference type="EMBL" id="VSWD01000001">
    <property type="protein sequence ID" value="KAK3109076.1"/>
    <property type="molecule type" value="Genomic_DNA"/>
</dbReference>
<reference evidence="1" key="1">
    <citation type="submission" date="2019-08" db="EMBL/GenBank/DDBJ databases">
        <title>The improved chromosome-level genome for the pearl oyster Pinctada fucata martensii using PacBio sequencing and Hi-C.</title>
        <authorList>
            <person name="Zheng Z."/>
        </authorList>
    </citation>
    <scope>NUCLEOTIDE SEQUENCE</scope>
    <source>
        <strain evidence="1">ZZ-2019</strain>
        <tissue evidence="1">Adductor muscle</tissue>
    </source>
</reference>
<dbReference type="Gene3D" id="2.120.10.30">
    <property type="entry name" value="TolB, C-terminal domain"/>
    <property type="match status" value="1"/>
</dbReference>
<accession>A0AA89CE65</accession>
<evidence type="ECO:0000313" key="2">
    <source>
        <dbReference type="Proteomes" id="UP001186944"/>
    </source>
</evidence>
<dbReference type="AlphaFoldDB" id="A0AA89CE65"/>
<protein>
    <submittedName>
        <fullName evidence="1">Uncharacterized protein</fullName>
    </submittedName>
</protein>
<comment type="caution">
    <text evidence="1">The sequence shown here is derived from an EMBL/GenBank/DDBJ whole genome shotgun (WGS) entry which is preliminary data.</text>
</comment>
<sequence length="374" mass="42579">MKTSIMSEISKVEKEIKPEIENEHFEIRCKIPAVENDLSLFQTNMTHAPPAQFIQAMEKLAQQKEILENFVKDHSQNLREVRVSFNANEKLLELSRVVQECGEVKVSRIENNDLQHSLTTNVNMLTAVPSLTSEVNTGFQVRGIALLENGKVVLSNYDNKRIELRDPQCPIALSSLSLHGQPWGVKMTSDTEGAVAVGGRRLVLFTIQNNKLVKMTEIKVDVNTDFVYHRGLYYVGCNKKIIVYDSNCRKVKDILQKNNVSYLTVRDDNSLCYTSYNNSYRVNEVYCVDMDGSIVFTYKHDQLRDVAGVTVDHVGYIYVCDRGSRNIYQLSFDGKLQRIILKNLPAEPYCISLNTSCEKAVIACWSKVLLYDLK</sequence>
<dbReference type="InterPro" id="IPR011042">
    <property type="entry name" value="6-blade_b-propeller_TolB-like"/>
</dbReference>
<dbReference type="SUPFAM" id="SSF101898">
    <property type="entry name" value="NHL repeat"/>
    <property type="match status" value="1"/>
</dbReference>
<gene>
    <name evidence="1" type="ORF">FSP39_022573</name>
</gene>
<evidence type="ECO:0000313" key="1">
    <source>
        <dbReference type="EMBL" id="KAK3109076.1"/>
    </source>
</evidence>
<dbReference type="Proteomes" id="UP001186944">
    <property type="component" value="Unassembled WGS sequence"/>
</dbReference>
<organism evidence="1 2">
    <name type="scientific">Pinctada imbricata</name>
    <name type="common">Atlantic pearl-oyster</name>
    <name type="synonym">Pinctada martensii</name>
    <dbReference type="NCBI Taxonomy" id="66713"/>
    <lineage>
        <taxon>Eukaryota</taxon>
        <taxon>Metazoa</taxon>
        <taxon>Spiralia</taxon>
        <taxon>Lophotrochozoa</taxon>
        <taxon>Mollusca</taxon>
        <taxon>Bivalvia</taxon>
        <taxon>Autobranchia</taxon>
        <taxon>Pteriomorphia</taxon>
        <taxon>Pterioida</taxon>
        <taxon>Pterioidea</taxon>
        <taxon>Pteriidae</taxon>
        <taxon>Pinctada</taxon>
    </lineage>
</organism>